<evidence type="ECO:0000313" key="2">
    <source>
        <dbReference type="Proteomes" id="UP000789508"/>
    </source>
</evidence>
<dbReference type="Proteomes" id="UP000789508">
    <property type="component" value="Unassembled WGS sequence"/>
</dbReference>
<dbReference type="EMBL" id="CAJVPS010013589">
    <property type="protein sequence ID" value="CAG8677858.1"/>
    <property type="molecule type" value="Genomic_DNA"/>
</dbReference>
<reference evidence="1" key="1">
    <citation type="submission" date="2021-06" db="EMBL/GenBank/DDBJ databases">
        <authorList>
            <person name="Kallberg Y."/>
            <person name="Tangrot J."/>
            <person name="Rosling A."/>
        </authorList>
    </citation>
    <scope>NUCLEOTIDE SEQUENCE</scope>
    <source>
        <strain evidence="1">FL130A</strain>
    </source>
</reference>
<proteinExistence type="predicted"/>
<gene>
    <name evidence="1" type="ORF">ALEPTO_LOCUS10770</name>
</gene>
<keyword evidence="2" id="KW-1185">Reference proteome</keyword>
<comment type="caution">
    <text evidence="1">The sequence shown here is derived from an EMBL/GenBank/DDBJ whole genome shotgun (WGS) entry which is preliminary data.</text>
</comment>
<sequence length="96" mass="10511">MSMGSSGSGSGSWPVLINRLVKQELTDRRKRRYSIVDEYGGDYVNVNMHFFHINNSLHFARGSIAAGKIDAFFGKEISSFTESSVTTTSSTQAGRG</sequence>
<organism evidence="1 2">
    <name type="scientific">Ambispora leptoticha</name>
    <dbReference type="NCBI Taxonomy" id="144679"/>
    <lineage>
        <taxon>Eukaryota</taxon>
        <taxon>Fungi</taxon>
        <taxon>Fungi incertae sedis</taxon>
        <taxon>Mucoromycota</taxon>
        <taxon>Glomeromycotina</taxon>
        <taxon>Glomeromycetes</taxon>
        <taxon>Archaeosporales</taxon>
        <taxon>Ambisporaceae</taxon>
        <taxon>Ambispora</taxon>
    </lineage>
</organism>
<feature type="non-terminal residue" evidence="1">
    <location>
        <position position="1"/>
    </location>
</feature>
<protein>
    <submittedName>
        <fullName evidence="1">12585_t:CDS:1</fullName>
    </submittedName>
</protein>
<evidence type="ECO:0000313" key="1">
    <source>
        <dbReference type="EMBL" id="CAG8677858.1"/>
    </source>
</evidence>
<dbReference type="AlphaFoldDB" id="A0A9N9EGV2"/>
<name>A0A9N9EGV2_9GLOM</name>
<dbReference type="OrthoDB" id="8954335at2759"/>
<accession>A0A9N9EGV2</accession>